<feature type="region of interest" description="Disordered" evidence="1">
    <location>
        <begin position="74"/>
        <end position="111"/>
    </location>
</feature>
<gene>
    <name evidence="2" type="ORF">CHC_T00004575001</name>
</gene>
<feature type="compositionally biased region" description="Basic and acidic residues" evidence="1">
    <location>
        <begin position="79"/>
        <end position="88"/>
    </location>
</feature>
<evidence type="ECO:0000256" key="1">
    <source>
        <dbReference type="SAM" id="MobiDB-lite"/>
    </source>
</evidence>
<dbReference type="Gramene" id="CDF36149">
    <property type="protein sequence ID" value="CDF36149"/>
    <property type="gene ID" value="CHC_T00004575001"/>
</dbReference>
<proteinExistence type="predicted"/>
<evidence type="ECO:0000313" key="2">
    <source>
        <dbReference type="EMBL" id="CDF36149.1"/>
    </source>
</evidence>
<name>R7QDI6_CHOCR</name>
<dbReference type="RefSeq" id="XP_005715968.1">
    <property type="nucleotide sequence ID" value="XM_005715911.1"/>
</dbReference>
<dbReference type="AlphaFoldDB" id="R7QDI6"/>
<reference evidence="3" key="1">
    <citation type="journal article" date="2013" name="Proc. Natl. Acad. Sci. U.S.A.">
        <title>Genome structure and metabolic features in the red seaweed Chondrus crispus shed light on evolution of the Archaeplastida.</title>
        <authorList>
            <person name="Collen J."/>
            <person name="Porcel B."/>
            <person name="Carre W."/>
            <person name="Ball S.G."/>
            <person name="Chaparro C."/>
            <person name="Tonon T."/>
            <person name="Barbeyron T."/>
            <person name="Michel G."/>
            <person name="Noel B."/>
            <person name="Valentin K."/>
            <person name="Elias M."/>
            <person name="Artiguenave F."/>
            <person name="Arun A."/>
            <person name="Aury J.M."/>
            <person name="Barbosa-Neto J.F."/>
            <person name="Bothwell J.H."/>
            <person name="Bouget F.Y."/>
            <person name="Brillet L."/>
            <person name="Cabello-Hurtado F."/>
            <person name="Capella-Gutierrez S."/>
            <person name="Charrier B."/>
            <person name="Cladiere L."/>
            <person name="Cock J.M."/>
            <person name="Coelho S.M."/>
            <person name="Colleoni C."/>
            <person name="Czjzek M."/>
            <person name="Da Silva C."/>
            <person name="Delage L."/>
            <person name="Denoeud F."/>
            <person name="Deschamps P."/>
            <person name="Dittami S.M."/>
            <person name="Gabaldon T."/>
            <person name="Gachon C.M."/>
            <person name="Groisillier A."/>
            <person name="Herve C."/>
            <person name="Jabbari K."/>
            <person name="Katinka M."/>
            <person name="Kloareg B."/>
            <person name="Kowalczyk N."/>
            <person name="Labadie K."/>
            <person name="Leblanc C."/>
            <person name="Lopez P.J."/>
            <person name="McLachlan D.H."/>
            <person name="Meslet-Cladiere L."/>
            <person name="Moustafa A."/>
            <person name="Nehr Z."/>
            <person name="Nyvall Collen P."/>
            <person name="Panaud O."/>
            <person name="Partensky F."/>
            <person name="Poulain J."/>
            <person name="Rensing S.A."/>
            <person name="Rousvoal S."/>
            <person name="Samson G."/>
            <person name="Symeonidi A."/>
            <person name="Weissenbach J."/>
            <person name="Zambounis A."/>
            <person name="Wincker P."/>
            <person name="Boyen C."/>
        </authorList>
    </citation>
    <scope>NUCLEOTIDE SEQUENCE [LARGE SCALE GENOMIC DNA]</scope>
    <source>
        <strain evidence="3">cv. Stackhouse</strain>
    </source>
</reference>
<dbReference type="Proteomes" id="UP000012073">
    <property type="component" value="Unassembled WGS sequence"/>
</dbReference>
<sequence length="131" mass="14952">MRFACPFVIGSKEARVSLESEIFPYQRFLTIILHTTTTRCQQLHYFEKGEPMAFLPVPQLLPGLTRQTRSRAMMCATSPDKEASKDESSEVQPTKSDNTSAPAAAGKDYSPEEIAKMKRIRMLRFTNRRYS</sequence>
<protein>
    <submittedName>
        <fullName evidence="2">Uncharacterized protein</fullName>
    </submittedName>
</protein>
<organism evidence="2 3">
    <name type="scientific">Chondrus crispus</name>
    <name type="common">Carrageen Irish moss</name>
    <name type="synonym">Polymorpha crispa</name>
    <dbReference type="NCBI Taxonomy" id="2769"/>
    <lineage>
        <taxon>Eukaryota</taxon>
        <taxon>Rhodophyta</taxon>
        <taxon>Florideophyceae</taxon>
        <taxon>Rhodymeniophycidae</taxon>
        <taxon>Gigartinales</taxon>
        <taxon>Gigartinaceae</taxon>
        <taxon>Chondrus</taxon>
    </lineage>
</organism>
<dbReference type="GeneID" id="17323685"/>
<dbReference type="EMBL" id="HG001763">
    <property type="protein sequence ID" value="CDF36149.1"/>
    <property type="molecule type" value="Genomic_DNA"/>
</dbReference>
<accession>R7QDI6</accession>
<dbReference type="KEGG" id="ccp:CHC_T00004575001"/>
<feature type="compositionally biased region" description="Polar residues" evidence="1">
    <location>
        <begin position="90"/>
        <end position="101"/>
    </location>
</feature>
<evidence type="ECO:0000313" key="3">
    <source>
        <dbReference type="Proteomes" id="UP000012073"/>
    </source>
</evidence>
<keyword evidence="3" id="KW-1185">Reference proteome</keyword>